<proteinExistence type="predicted"/>
<protein>
    <submittedName>
        <fullName evidence="1">Uncharacterized protein</fullName>
    </submittedName>
</protein>
<accession>A0A4Y9Z605</accession>
<keyword evidence="2" id="KW-1185">Reference proteome</keyword>
<comment type="caution">
    <text evidence="1">The sequence shown here is derived from an EMBL/GenBank/DDBJ whole genome shotgun (WGS) entry which is preliminary data.</text>
</comment>
<name>A0A4Y9Z605_9AGAM</name>
<dbReference type="AlphaFoldDB" id="A0A4Y9Z605"/>
<dbReference type="EMBL" id="SEOQ01000142">
    <property type="protein sequence ID" value="TFY69231.1"/>
    <property type="molecule type" value="Genomic_DNA"/>
</dbReference>
<evidence type="ECO:0000313" key="1">
    <source>
        <dbReference type="EMBL" id="TFY69231.1"/>
    </source>
</evidence>
<sequence length="161" mass="18083">MRKSHVTVFLKDCRERVDSELLSNLLVSVLDDSDAFHTSRFTCPSPSVEEPIEMAYYLTKPKTDNTLPSSAQLTVIVARYSRTGDHIHIKHGKIYVPQYALSGPSWEDRKPAVFHLPSHVSRLLAIFDGIPYLPSFVLISTALPALDPKTLNWAKHRLTAA</sequence>
<reference evidence="1 2" key="1">
    <citation type="submission" date="2019-02" db="EMBL/GenBank/DDBJ databases">
        <title>Genome sequencing of the rare red list fungi Dentipellis fragilis.</title>
        <authorList>
            <person name="Buettner E."/>
            <person name="Kellner H."/>
        </authorList>
    </citation>
    <scope>NUCLEOTIDE SEQUENCE [LARGE SCALE GENOMIC DNA]</scope>
    <source>
        <strain evidence="1 2">DSM 105465</strain>
    </source>
</reference>
<dbReference type="Proteomes" id="UP000298327">
    <property type="component" value="Unassembled WGS sequence"/>
</dbReference>
<gene>
    <name evidence="1" type="ORF">EVG20_g3237</name>
</gene>
<organism evidence="1 2">
    <name type="scientific">Dentipellis fragilis</name>
    <dbReference type="NCBI Taxonomy" id="205917"/>
    <lineage>
        <taxon>Eukaryota</taxon>
        <taxon>Fungi</taxon>
        <taxon>Dikarya</taxon>
        <taxon>Basidiomycota</taxon>
        <taxon>Agaricomycotina</taxon>
        <taxon>Agaricomycetes</taxon>
        <taxon>Russulales</taxon>
        <taxon>Hericiaceae</taxon>
        <taxon>Dentipellis</taxon>
    </lineage>
</organism>
<evidence type="ECO:0000313" key="2">
    <source>
        <dbReference type="Proteomes" id="UP000298327"/>
    </source>
</evidence>